<evidence type="ECO:0000256" key="5">
    <source>
        <dbReference type="ARBA" id="ARBA00023040"/>
    </source>
</evidence>
<comment type="similarity">
    <text evidence="9">Belongs to the G-protein coupled receptor 1 family.</text>
</comment>
<proteinExistence type="inferred from homology"/>
<dbReference type="InterPro" id="IPR050569">
    <property type="entry name" value="TAAR"/>
</dbReference>
<evidence type="ECO:0000256" key="3">
    <source>
        <dbReference type="ARBA" id="ARBA00022692"/>
    </source>
</evidence>
<evidence type="ECO:0000256" key="1">
    <source>
        <dbReference type="ARBA" id="ARBA00004651"/>
    </source>
</evidence>
<keyword evidence="3 9" id="KW-0812">Transmembrane</keyword>
<keyword evidence="4 10" id="KW-1133">Transmembrane helix</keyword>
<dbReference type="PROSITE" id="PS50262">
    <property type="entry name" value="G_PROTEIN_RECEP_F1_2"/>
    <property type="match status" value="1"/>
</dbReference>
<keyword evidence="7 9" id="KW-0675">Receptor</keyword>
<evidence type="ECO:0000259" key="11">
    <source>
        <dbReference type="PROSITE" id="PS50262"/>
    </source>
</evidence>
<comment type="subcellular location">
    <subcellularLocation>
        <location evidence="1">Cell membrane</location>
        <topology evidence="1">Multi-pass membrane protein</topology>
    </subcellularLocation>
</comment>
<evidence type="ECO:0000256" key="8">
    <source>
        <dbReference type="ARBA" id="ARBA00023224"/>
    </source>
</evidence>
<feature type="transmembrane region" description="Helical" evidence="10">
    <location>
        <begin position="63"/>
        <end position="81"/>
    </location>
</feature>
<dbReference type="Gene3D" id="1.20.1070.10">
    <property type="entry name" value="Rhodopsin 7-helix transmembrane proteins"/>
    <property type="match status" value="1"/>
</dbReference>
<dbReference type="PRINTS" id="PR00237">
    <property type="entry name" value="GPCRRHODOPSN"/>
</dbReference>
<dbReference type="InterPro" id="IPR017452">
    <property type="entry name" value="GPCR_Rhodpsn_7TM"/>
</dbReference>
<evidence type="ECO:0000256" key="4">
    <source>
        <dbReference type="ARBA" id="ARBA00022989"/>
    </source>
</evidence>
<organism evidence="12 13">
    <name type="scientific">Nematostella vectensis</name>
    <name type="common">Starlet sea anemone</name>
    <dbReference type="NCBI Taxonomy" id="45351"/>
    <lineage>
        <taxon>Eukaryota</taxon>
        <taxon>Metazoa</taxon>
        <taxon>Cnidaria</taxon>
        <taxon>Anthozoa</taxon>
        <taxon>Hexacorallia</taxon>
        <taxon>Actiniaria</taxon>
        <taxon>Edwardsiidae</taxon>
        <taxon>Nematostella</taxon>
    </lineage>
</organism>
<keyword evidence="6 10" id="KW-0472">Membrane</keyword>
<evidence type="ECO:0000256" key="10">
    <source>
        <dbReference type="SAM" id="Phobius"/>
    </source>
</evidence>
<gene>
    <name evidence="12" type="ORF">NEMVEDRAFT_v1g56791</name>
</gene>
<feature type="transmembrane region" description="Helical" evidence="10">
    <location>
        <begin position="20"/>
        <end position="43"/>
    </location>
</feature>
<dbReference type="InterPro" id="IPR000276">
    <property type="entry name" value="GPCR_Rhodpsn"/>
</dbReference>
<evidence type="ECO:0000313" key="13">
    <source>
        <dbReference type="Proteomes" id="UP000001593"/>
    </source>
</evidence>
<evidence type="ECO:0000313" key="12">
    <source>
        <dbReference type="EMBL" id="EDO35252.1"/>
    </source>
</evidence>
<sequence>NLLVIIAIVKFPFLRSSHNIIIACLASVDFLTGAIVQTSLVVNNLKSLFSLQRSPCASFTSNLIFKILILCSLLHVTLLNIDRHIAIKKTFDYPFIVTDRRIAYAVALAWVLSAFLSVDILV</sequence>
<evidence type="ECO:0000256" key="9">
    <source>
        <dbReference type="RuleBase" id="RU000688"/>
    </source>
</evidence>
<dbReference type="Proteomes" id="UP000001593">
    <property type="component" value="Unassembled WGS sequence"/>
</dbReference>
<dbReference type="GO" id="GO:0004930">
    <property type="term" value="F:G protein-coupled receptor activity"/>
    <property type="evidence" value="ECO:0000318"/>
    <property type="project" value="GO_Central"/>
</dbReference>
<protein>
    <recommendedName>
        <fullName evidence="11">G-protein coupled receptors family 1 profile domain-containing protein</fullName>
    </recommendedName>
</protein>
<dbReference type="AlphaFoldDB" id="A7SM24"/>
<dbReference type="Pfam" id="PF00001">
    <property type="entry name" value="7tm_1"/>
    <property type="match status" value="1"/>
</dbReference>
<keyword evidence="2" id="KW-1003">Cell membrane</keyword>
<dbReference type="EMBL" id="DS469704">
    <property type="protein sequence ID" value="EDO35252.1"/>
    <property type="molecule type" value="Genomic_DNA"/>
</dbReference>
<evidence type="ECO:0000256" key="2">
    <source>
        <dbReference type="ARBA" id="ARBA00022475"/>
    </source>
</evidence>
<evidence type="ECO:0000256" key="6">
    <source>
        <dbReference type="ARBA" id="ARBA00023136"/>
    </source>
</evidence>
<feature type="non-terminal residue" evidence="12">
    <location>
        <position position="122"/>
    </location>
</feature>
<dbReference type="HOGENOM" id="CLU_2152101_0_0_1"/>
<dbReference type="PROSITE" id="PS00237">
    <property type="entry name" value="G_PROTEIN_RECEP_F1_1"/>
    <property type="match status" value="1"/>
</dbReference>
<keyword evidence="13" id="KW-1185">Reference proteome</keyword>
<name>A7SM24_NEMVE</name>
<dbReference type="InParanoid" id="A7SM24"/>
<dbReference type="PhylomeDB" id="A7SM24"/>
<dbReference type="PANTHER" id="PTHR24249">
    <property type="entry name" value="HISTAMINE RECEPTOR-RELATED G-PROTEIN COUPLED RECEPTOR"/>
    <property type="match status" value="1"/>
</dbReference>
<feature type="domain" description="G-protein coupled receptors family 1 profile" evidence="11">
    <location>
        <begin position="1"/>
        <end position="122"/>
    </location>
</feature>
<reference evidence="12 13" key="1">
    <citation type="journal article" date="2007" name="Science">
        <title>Sea anemone genome reveals ancestral eumetazoan gene repertoire and genomic organization.</title>
        <authorList>
            <person name="Putnam N.H."/>
            <person name="Srivastava M."/>
            <person name="Hellsten U."/>
            <person name="Dirks B."/>
            <person name="Chapman J."/>
            <person name="Salamov A."/>
            <person name="Terry A."/>
            <person name="Shapiro H."/>
            <person name="Lindquist E."/>
            <person name="Kapitonov V.V."/>
            <person name="Jurka J."/>
            <person name="Genikhovich G."/>
            <person name="Grigoriev I.V."/>
            <person name="Lucas S.M."/>
            <person name="Steele R.E."/>
            <person name="Finnerty J.R."/>
            <person name="Technau U."/>
            <person name="Martindale M.Q."/>
            <person name="Rokhsar D.S."/>
        </authorList>
    </citation>
    <scope>NUCLEOTIDE SEQUENCE [LARGE SCALE GENOMIC DNA]</scope>
    <source>
        <strain evidence="13">CH2 X CH6</strain>
    </source>
</reference>
<evidence type="ECO:0000256" key="7">
    <source>
        <dbReference type="ARBA" id="ARBA00023170"/>
    </source>
</evidence>
<feature type="transmembrane region" description="Helical" evidence="10">
    <location>
        <begin position="102"/>
        <end position="121"/>
    </location>
</feature>
<keyword evidence="8 9" id="KW-0807">Transducer</keyword>
<feature type="non-terminal residue" evidence="12">
    <location>
        <position position="1"/>
    </location>
</feature>
<dbReference type="SUPFAM" id="SSF81321">
    <property type="entry name" value="Family A G protein-coupled receptor-like"/>
    <property type="match status" value="1"/>
</dbReference>
<dbReference type="PANTHER" id="PTHR24249:SF421">
    <property type="entry name" value="G-PROTEIN COUPLED RECEPTORS FAMILY 1 PROFILE DOMAIN-CONTAINING PROTEIN"/>
    <property type="match status" value="1"/>
</dbReference>
<dbReference type="GO" id="GO:0005886">
    <property type="term" value="C:plasma membrane"/>
    <property type="evidence" value="ECO:0000318"/>
    <property type="project" value="GO_Central"/>
</dbReference>
<accession>A7SM24</accession>
<keyword evidence="5 9" id="KW-0297">G-protein coupled receptor</keyword>
<dbReference type="GO" id="GO:0007186">
    <property type="term" value="P:G protein-coupled receptor signaling pathway"/>
    <property type="evidence" value="ECO:0000318"/>
    <property type="project" value="GO_Central"/>
</dbReference>